<dbReference type="Proteomes" id="UP000694383">
    <property type="component" value="Unplaced"/>
</dbReference>
<dbReference type="Pfam" id="PF12698">
    <property type="entry name" value="ABC2_membrane_3"/>
    <property type="match status" value="2"/>
</dbReference>
<feature type="transmembrane region" description="Helical" evidence="11">
    <location>
        <begin position="23"/>
        <end position="42"/>
    </location>
</feature>
<sequence length="1584" mass="177321">MGLLTQFSLLLWKNFTLRKRQKVRLLVEILWPLFLFVILVAVRTTTKPVNKGQCHYPNKAMPSAGLLPWLQGMMCNIDNPCYNDPTPGETPGQVNNFNNSIVSQILINVQNLLLELSNALKSLDFQNDPIGSFSMFLCGKKPSFNSTFRFPTSDQQDTMNSSFQNSQDSDPFCTTLIDTMVTTPSMQFLWKNFRPLLKGKVLYTPDTPAARLLVEEANATFMALAAIKEFADSWGEDGPFVWDYVENITVNESSANFNNSSADTQPTSEDAYNDLTQFLKLLSKVLGCFELNKFEAVPTEYQLVTKALEHLENDTFWAGIVFENLQPNSSSIPPYLKYKIRMDVEEVQRTDKVENRLWSPGANANPYENLRYIWGGFAYLEDIIDHASIRLQTSTSQPLGVYVQQMPYPCYVDDPFIQSIGAILPMFLILAFMSSVAMTIKGLVLEKELRLKEVLRGVGIQNGALWSSTFTETMILLTVPCVLMSVMVKYGKVLQYSDPSVVFVFLLVFCLSTISQCFLISVFFSKANLAAACGGLIYFLLYLPHVLCYAWRDVMGFEAKVGVSLLSCVAFGYGCENLSKFEEQGVGIQWHNIAMSPEEGQRYTFIVSILMMLLDAVIYWVLTWYIENVFPGQYGIPRPWYFLFTYSYWFGKTSVPEDIPDNFKLLKRSSVPNEFLEKPDPSMKAGVSIRNLVKIYKTGKKVAVDGLSVDFYENQITSFLGHNGAGKTTTMSILTGLFPPTSGTALINGHDIRTDMDSIRKYLGMCPQHNVLFDELTVEEHIYFYGRLKGLNPSELQTEMDQMIKDVGLLHKRKDLVKNLSGGMQRKLSVAIAFVGGSKIVILDEPTAGVDPFARRGIWDLLLKYKKGRTIILSTHHMDEADILGDRIAIISHGKMRCCGSSIFLKKSFGSGYYLTLVRSGTEVMTAQRSGIISGIAEEKPTESDCPSGSSLDEDRGCQSSDNSNRADLNHVTQFVRRHVPEAVFLESIGKEITFILPYARARDGTFATLFQELDQVMDKLGLTSYGVSDTTLEEIFLKVAEDTGVDKELSPTKEPVVKDYKKDSRESKRRSMSRFHGKAAKANMKEGNLFPYFKKSASVNGRGSVVITGWKLIRQQFLALFIKRFHHARRSRKGLIAQVVLPAIFVCLALVFSLIVPSFTAYPSLELQPWMYDSQTTFYSNDMPEDANVSRVVETLVDNPGFGTRCMEGNPIPRLPCSSGASDWFSPSVDQSVADIFLNGNWSMSNPSPSCQCSTPGRTIIMPDCPPGAGGLPPPQRGSSTFDSCYLNLNLTFVSFRYGGISVGGINSQVLLTEVEIEEAFAYLGLPGYGDTFRKAEMVLKKLGTRNNVKVWFYNKGWHSMVSFLSVVNNGILRGYLPEGQDLRQYGLSVSNHPLNLSKEQLSLSAMATTSSDVVVSICVIFAMSFIPASFVLFLIQERVSKAKHLQFVSGVNPVVYWVASFVWDICNYIIPCFLVVVIFICFQQKAYVSPQNLPALILLLVMYGWAITPMMYPASFIFTVPSTAYVVLTCLNLFIGINGSVATFVMELFKDEVSHFFTKMVIGYDLKKGVNLPPSSYNLILR</sequence>
<dbReference type="InterPro" id="IPR017871">
    <property type="entry name" value="ABC_transporter-like_CS"/>
</dbReference>
<evidence type="ECO:0000256" key="2">
    <source>
        <dbReference type="ARBA" id="ARBA00008869"/>
    </source>
</evidence>
<reference evidence="13" key="1">
    <citation type="submission" date="2025-08" db="UniProtKB">
        <authorList>
            <consortium name="Ensembl"/>
        </authorList>
    </citation>
    <scope>IDENTIFICATION</scope>
</reference>
<evidence type="ECO:0000256" key="9">
    <source>
        <dbReference type="ARBA" id="ARBA00023136"/>
    </source>
</evidence>
<proteinExistence type="inferred from homology"/>
<dbReference type="GO" id="GO:0005319">
    <property type="term" value="F:lipid transporter activity"/>
    <property type="evidence" value="ECO:0007669"/>
    <property type="project" value="TreeGrafter"/>
</dbReference>
<dbReference type="Gene3D" id="3.40.50.300">
    <property type="entry name" value="P-loop containing nucleotide triphosphate hydrolases"/>
    <property type="match status" value="1"/>
</dbReference>
<dbReference type="Ensembl" id="ENSOSIT00000052380.1">
    <property type="protein sequence ID" value="ENSOSIP00000049866.1"/>
    <property type="gene ID" value="ENSOSIG00000023318.1"/>
</dbReference>
<accession>A0A8C7ZX30</accession>
<keyword evidence="8 11" id="KW-1133">Transmembrane helix</keyword>
<name>A0A8C7ZX30_9TELE</name>
<evidence type="ECO:0000256" key="3">
    <source>
        <dbReference type="ARBA" id="ARBA00022448"/>
    </source>
</evidence>
<keyword evidence="6" id="KW-0547">Nucleotide-binding</keyword>
<evidence type="ECO:0000256" key="6">
    <source>
        <dbReference type="ARBA" id="ARBA00022741"/>
    </source>
</evidence>
<evidence type="ECO:0000313" key="13">
    <source>
        <dbReference type="Ensembl" id="ENSOSIP00000049866.1"/>
    </source>
</evidence>
<dbReference type="GO" id="GO:0016887">
    <property type="term" value="F:ATP hydrolysis activity"/>
    <property type="evidence" value="ECO:0007669"/>
    <property type="project" value="InterPro"/>
</dbReference>
<dbReference type="InterPro" id="IPR026082">
    <property type="entry name" value="ABCA"/>
</dbReference>
<dbReference type="CDD" id="cd03263">
    <property type="entry name" value="ABC_subfamily_A"/>
    <property type="match status" value="1"/>
</dbReference>
<feature type="transmembrane region" description="Helical" evidence="11">
    <location>
        <begin position="603"/>
        <end position="626"/>
    </location>
</feature>
<feature type="region of interest" description="Disordered" evidence="10">
    <location>
        <begin position="936"/>
        <end position="965"/>
    </location>
</feature>
<dbReference type="FunFam" id="3.40.50.300:FF:000264">
    <property type="entry name" value="ATP-binding cassette, sub-family A (ABC1), member 1"/>
    <property type="match status" value="1"/>
</dbReference>
<keyword evidence="14" id="KW-1185">Reference proteome</keyword>
<dbReference type="GO" id="GO:0016020">
    <property type="term" value="C:membrane"/>
    <property type="evidence" value="ECO:0007669"/>
    <property type="project" value="UniProtKB-SubCell"/>
</dbReference>
<feature type="transmembrane region" description="Helical" evidence="11">
    <location>
        <begin position="1495"/>
        <end position="1514"/>
    </location>
</feature>
<dbReference type="PANTHER" id="PTHR19229">
    <property type="entry name" value="ATP-BINDING CASSETTE TRANSPORTER SUBFAMILY A ABCA"/>
    <property type="match status" value="1"/>
</dbReference>
<protein>
    <recommendedName>
        <fullName evidence="12">ABC transporter domain-containing protein</fullName>
    </recommendedName>
</protein>
<comment type="subcellular location">
    <subcellularLocation>
        <location evidence="1">Membrane</location>
        <topology evidence="1">Multi-pass membrane protein</topology>
    </subcellularLocation>
</comment>
<evidence type="ECO:0000256" key="1">
    <source>
        <dbReference type="ARBA" id="ARBA00004141"/>
    </source>
</evidence>
<evidence type="ECO:0000259" key="12">
    <source>
        <dbReference type="PROSITE" id="PS50893"/>
    </source>
</evidence>
<feature type="transmembrane region" description="Helical" evidence="11">
    <location>
        <begin position="1457"/>
        <end position="1483"/>
    </location>
</feature>
<dbReference type="Pfam" id="PF00005">
    <property type="entry name" value="ABC_tran"/>
    <property type="match status" value="1"/>
</dbReference>
<dbReference type="InterPro" id="IPR003593">
    <property type="entry name" value="AAA+_ATPase"/>
</dbReference>
<keyword evidence="4 11" id="KW-0812">Transmembrane</keyword>
<evidence type="ECO:0000313" key="14">
    <source>
        <dbReference type="Proteomes" id="UP000694383"/>
    </source>
</evidence>
<keyword evidence="3" id="KW-0813">Transport</keyword>
<keyword evidence="7" id="KW-0067">ATP-binding</keyword>
<feature type="transmembrane region" description="Helical" evidence="11">
    <location>
        <begin position="423"/>
        <end position="444"/>
    </location>
</feature>
<feature type="transmembrane region" description="Helical" evidence="11">
    <location>
        <begin position="1526"/>
        <end position="1551"/>
    </location>
</feature>
<dbReference type="GO" id="GO:0005524">
    <property type="term" value="F:ATP binding"/>
    <property type="evidence" value="ECO:0007669"/>
    <property type="project" value="UniProtKB-KW"/>
</dbReference>
<feature type="transmembrane region" description="Helical" evidence="11">
    <location>
        <begin position="500"/>
        <end position="523"/>
    </location>
</feature>
<feature type="transmembrane region" description="Helical" evidence="11">
    <location>
        <begin position="464"/>
        <end position="488"/>
    </location>
</feature>
<evidence type="ECO:0000256" key="11">
    <source>
        <dbReference type="SAM" id="Phobius"/>
    </source>
</evidence>
<evidence type="ECO:0000256" key="8">
    <source>
        <dbReference type="ARBA" id="ARBA00022989"/>
    </source>
</evidence>
<reference evidence="13" key="2">
    <citation type="submission" date="2025-09" db="UniProtKB">
        <authorList>
            <consortium name="Ensembl"/>
        </authorList>
    </citation>
    <scope>IDENTIFICATION</scope>
</reference>
<dbReference type="InterPro" id="IPR027417">
    <property type="entry name" value="P-loop_NTPase"/>
</dbReference>
<feature type="transmembrane region" description="Helical" evidence="11">
    <location>
        <begin position="529"/>
        <end position="551"/>
    </location>
</feature>
<evidence type="ECO:0000256" key="5">
    <source>
        <dbReference type="ARBA" id="ARBA00022737"/>
    </source>
</evidence>
<dbReference type="InterPro" id="IPR013525">
    <property type="entry name" value="ABC2_TM"/>
</dbReference>
<dbReference type="PROSITE" id="PS00211">
    <property type="entry name" value="ABC_TRANSPORTER_1"/>
    <property type="match status" value="1"/>
</dbReference>
<dbReference type="GO" id="GO:0140359">
    <property type="term" value="F:ABC-type transporter activity"/>
    <property type="evidence" value="ECO:0007669"/>
    <property type="project" value="InterPro"/>
</dbReference>
<feature type="transmembrane region" description="Helical" evidence="11">
    <location>
        <begin position="1415"/>
        <end position="1437"/>
    </location>
</feature>
<evidence type="ECO:0000256" key="7">
    <source>
        <dbReference type="ARBA" id="ARBA00022840"/>
    </source>
</evidence>
<keyword evidence="9 11" id="KW-0472">Membrane</keyword>
<dbReference type="PANTHER" id="PTHR19229:SF36">
    <property type="entry name" value="ATP-BINDING CASSETTE SUB-FAMILY A MEMBER 2"/>
    <property type="match status" value="1"/>
</dbReference>
<dbReference type="SUPFAM" id="SSF52540">
    <property type="entry name" value="P-loop containing nucleoside triphosphate hydrolases"/>
    <property type="match status" value="1"/>
</dbReference>
<feature type="domain" description="ABC transporter" evidence="12">
    <location>
        <begin position="687"/>
        <end position="918"/>
    </location>
</feature>
<dbReference type="SMART" id="SM00382">
    <property type="entry name" value="AAA"/>
    <property type="match status" value="1"/>
</dbReference>
<organism evidence="13 14">
    <name type="scientific">Oryzias sinensis</name>
    <name type="common">Chinese medaka</name>
    <dbReference type="NCBI Taxonomy" id="183150"/>
    <lineage>
        <taxon>Eukaryota</taxon>
        <taxon>Metazoa</taxon>
        <taxon>Chordata</taxon>
        <taxon>Craniata</taxon>
        <taxon>Vertebrata</taxon>
        <taxon>Euteleostomi</taxon>
        <taxon>Actinopterygii</taxon>
        <taxon>Neopterygii</taxon>
        <taxon>Teleostei</taxon>
        <taxon>Neoteleostei</taxon>
        <taxon>Acanthomorphata</taxon>
        <taxon>Ovalentaria</taxon>
        <taxon>Atherinomorphae</taxon>
        <taxon>Beloniformes</taxon>
        <taxon>Adrianichthyidae</taxon>
        <taxon>Oryziinae</taxon>
        <taxon>Oryzias</taxon>
    </lineage>
</organism>
<evidence type="ECO:0000256" key="4">
    <source>
        <dbReference type="ARBA" id="ARBA00022692"/>
    </source>
</evidence>
<comment type="similarity">
    <text evidence="2">Belongs to the ABC transporter superfamily. ABCA family.</text>
</comment>
<feature type="transmembrane region" description="Helical" evidence="11">
    <location>
        <begin position="1140"/>
        <end position="1163"/>
    </location>
</feature>
<dbReference type="GeneTree" id="ENSGT00940000154658"/>
<keyword evidence="5" id="KW-0677">Repeat</keyword>
<dbReference type="InterPro" id="IPR003439">
    <property type="entry name" value="ABC_transporter-like_ATP-bd"/>
</dbReference>
<evidence type="ECO:0000256" key="10">
    <source>
        <dbReference type="SAM" id="MobiDB-lite"/>
    </source>
</evidence>
<dbReference type="PROSITE" id="PS50893">
    <property type="entry name" value="ABC_TRANSPORTER_2"/>
    <property type="match status" value="1"/>
</dbReference>